<keyword evidence="6" id="KW-1185">Reference proteome</keyword>
<evidence type="ECO:0000256" key="4">
    <source>
        <dbReference type="SAM" id="MobiDB-lite"/>
    </source>
</evidence>
<dbReference type="InterPro" id="IPR036679">
    <property type="entry name" value="FlgN-like_sf"/>
</dbReference>
<sequence length="153" mass="17094">MTSATQDLQQHLSALHEHAAAFERLLVEESEALGNRDHETLESLAASKLRLSEGMDRHFKRLLTALPTIQADNTDPDKHLPEALRPQWHALRPLLGKIREQNQNNGQQLHLQSRQVDQAMTILRGAEQGSQADTYGADGQTRSANRGGRHVKV</sequence>
<evidence type="ECO:0000256" key="2">
    <source>
        <dbReference type="ARBA" id="ARBA00007703"/>
    </source>
</evidence>
<name>A0ABT1G527_9GAMM</name>
<evidence type="ECO:0000256" key="3">
    <source>
        <dbReference type="ARBA" id="ARBA00022795"/>
    </source>
</evidence>
<feature type="region of interest" description="Disordered" evidence="4">
    <location>
        <begin position="127"/>
        <end position="153"/>
    </location>
</feature>
<comment type="function">
    <text evidence="1">Required for the efficient initiation of filament assembly.</text>
</comment>
<evidence type="ECO:0000313" key="6">
    <source>
        <dbReference type="Proteomes" id="UP001523550"/>
    </source>
</evidence>
<keyword evidence="5" id="KW-0966">Cell projection</keyword>
<gene>
    <name evidence="5" type="ORF">J2T60_000376</name>
</gene>
<dbReference type="InterPro" id="IPR007809">
    <property type="entry name" value="FlgN-like"/>
</dbReference>
<reference evidence="5 6" key="1">
    <citation type="submission" date="2022-03" db="EMBL/GenBank/DDBJ databases">
        <title>Genomic Encyclopedia of Type Strains, Phase III (KMG-III): the genomes of soil and plant-associated and newly described type strains.</title>
        <authorList>
            <person name="Whitman W."/>
        </authorList>
    </citation>
    <scope>NUCLEOTIDE SEQUENCE [LARGE SCALE GENOMIC DNA]</scope>
    <source>
        <strain evidence="5 6">BSker1</strain>
    </source>
</reference>
<keyword evidence="3" id="KW-1005">Bacterial flagellum biogenesis</keyword>
<dbReference type="Proteomes" id="UP001523550">
    <property type="component" value="Unassembled WGS sequence"/>
</dbReference>
<keyword evidence="5" id="KW-0969">Cilium</keyword>
<protein>
    <submittedName>
        <fullName evidence="5">Flagellar biosynthesis/type III secretory pathway chaperone</fullName>
    </submittedName>
</protein>
<comment type="caution">
    <text evidence="5">The sequence shown here is derived from an EMBL/GenBank/DDBJ whole genome shotgun (WGS) entry which is preliminary data.</text>
</comment>
<evidence type="ECO:0000313" key="5">
    <source>
        <dbReference type="EMBL" id="MCP1726411.1"/>
    </source>
</evidence>
<proteinExistence type="inferred from homology"/>
<dbReference type="EMBL" id="JALJYF010000001">
    <property type="protein sequence ID" value="MCP1726411.1"/>
    <property type="molecule type" value="Genomic_DNA"/>
</dbReference>
<evidence type="ECO:0000256" key="1">
    <source>
        <dbReference type="ARBA" id="ARBA00002397"/>
    </source>
</evidence>
<dbReference type="SUPFAM" id="SSF140566">
    <property type="entry name" value="FlgN-like"/>
    <property type="match status" value="1"/>
</dbReference>
<dbReference type="Pfam" id="PF05130">
    <property type="entry name" value="FlgN"/>
    <property type="match status" value="1"/>
</dbReference>
<accession>A0ABT1G527</accession>
<dbReference type="RefSeq" id="WP_253444654.1">
    <property type="nucleotide sequence ID" value="NZ_JALJYF010000001.1"/>
</dbReference>
<keyword evidence="5" id="KW-0282">Flagellum</keyword>
<organism evidence="5 6">
    <name type="scientific">Natronospira proteinivora</name>
    <dbReference type="NCBI Taxonomy" id="1807133"/>
    <lineage>
        <taxon>Bacteria</taxon>
        <taxon>Pseudomonadati</taxon>
        <taxon>Pseudomonadota</taxon>
        <taxon>Gammaproteobacteria</taxon>
        <taxon>Natronospirales</taxon>
        <taxon>Natronospiraceae</taxon>
        <taxon>Natronospira</taxon>
    </lineage>
</organism>
<dbReference type="Gene3D" id="1.20.58.300">
    <property type="entry name" value="FlgN-like"/>
    <property type="match status" value="1"/>
</dbReference>
<comment type="similarity">
    <text evidence="2">Belongs to the FlgN family.</text>
</comment>